<dbReference type="EMBL" id="JAWSTH010000096">
    <property type="protein sequence ID" value="MDW5597622.1"/>
    <property type="molecule type" value="Genomic_DNA"/>
</dbReference>
<dbReference type="InterPro" id="IPR025110">
    <property type="entry name" value="AMP-bd_C"/>
</dbReference>
<dbReference type="InterPro" id="IPR050237">
    <property type="entry name" value="ATP-dep_AMP-bd_enzyme"/>
</dbReference>
<evidence type="ECO:0000313" key="4">
    <source>
        <dbReference type="Proteomes" id="UP001284601"/>
    </source>
</evidence>
<proteinExistence type="predicted"/>
<dbReference type="InterPro" id="IPR042099">
    <property type="entry name" value="ANL_N_sf"/>
</dbReference>
<dbReference type="InterPro" id="IPR000873">
    <property type="entry name" value="AMP-dep_synth/lig_dom"/>
</dbReference>
<dbReference type="RefSeq" id="WP_318600088.1">
    <property type="nucleotide sequence ID" value="NZ_JAWSTH010000096.1"/>
</dbReference>
<dbReference type="PANTHER" id="PTHR43767:SF1">
    <property type="entry name" value="NONRIBOSOMAL PEPTIDE SYNTHASE PES1 (EUROFUNG)-RELATED"/>
    <property type="match status" value="1"/>
</dbReference>
<dbReference type="SUPFAM" id="SSF56801">
    <property type="entry name" value="Acetyl-CoA synthetase-like"/>
    <property type="match status" value="1"/>
</dbReference>
<evidence type="ECO:0000259" key="2">
    <source>
        <dbReference type="Pfam" id="PF13193"/>
    </source>
</evidence>
<gene>
    <name evidence="3" type="ORF">R7226_24945</name>
</gene>
<organism evidence="3 4">
    <name type="scientific">Conexibacter stalactiti</name>
    <dbReference type="NCBI Taxonomy" id="1940611"/>
    <lineage>
        <taxon>Bacteria</taxon>
        <taxon>Bacillati</taxon>
        <taxon>Actinomycetota</taxon>
        <taxon>Thermoleophilia</taxon>
        <taxon>Solirubrobacterales</taxon>
        <taxon>Conexibacteraceae</taxon>
        <taxon>Conexibacter</taxon>
    </lineage>
</organism>
<accession>A0ABU4HY51</accession>
<dbReference type="Pfam" id="PF00501">
    <property type="entry name" value="AMP-binding"/>
    <property type="match status" value="1"/>
</dbReference>
<feature type="domain" description="AMP-binding enzyme C-terminal" evidence="2">
    <location>
        <begin position="436"/>
        <end position="511"/>
    </location>
</feature>
<dbReference type="Proteomes" id="UP001284601">
    <property type="component" value="Unassembled WGS sequence"/>
</dbReference>
<keyword evidence="4" id="KW-1185">Reference proteome</keyword>
<reference evidence="4" key="1">
    <citation type="submission" date="2023-07" db="EMBL/GenBank/DDBJ databases">
        <title>Conexibacter stalactiti sp. nov., isolated from stalactites in a lava cave and emended description of the genus Conexibacter.</title>
        <authorList>
            <person name="Lee S.D."/>
        </authorList>
    </citation>
    <scope>NUCLEOTIDE SEQUENCE [LARGE SCALE GENOMIC DNA]</scope>
    <source>
        <strain evidence="4">KCTC 39840</strain>
    </source>
</reference>
<name>A0ABU4HY51_9ACTN</name>
<comment type="caution">
    <text evidence="3">The sequence shown here is derived from an EMBL/GenBank/DDBJ whole genome shotgun (WGS) entry which is preliminary data.</text>
</comment>
<evidence type="ECO:0000259" key="1">
    <source>
        <dbReference type="Pfam" id="PF00501"/>
    </source>
</evidence>
<dbReference type="PANTHER" id="PTHR43767">
    <property type="entry name" value="LONG-CHAIN-FATTY-ACID--COA LIGASE"/>
    <property type="match status" value="1"/>
</dbReference>
<dbReference type="Pfam" id="PF13193">
    <property type="entry name" value="AMP-binding_C"/>
    <property type="match status" value="1"/>
</dbReference>
<protein>
    <submittedName>
        <fullName evidence="3">AMP-binding protein</fullName>
    </submittedName>
</protein>
<feature type="domain" description="AMP-dependent synthetase/ligase" evidence="1">
    <location>
        <begin position="20"/>
        <end position="386"/>
    </location>
</feature>
<dbReference type="InterPro" id="IPR045851">
    <property type="entry name" value="AMP-bd_C_sf"/>
</dbReference>
<sequence length="525" mass="57829">MTNLSVVDQVGLRTVNDLLRERADSHGDKDFLVFEDADGAVVRFTYARWQREVEALAAGLASRGVREGMKVALRMRNRPELLMSWFALARLGAVTVLTITQNTARETHYVTSYSDAEMVITEAEFLELYMELLPELPAVRTLVVLGAAAPPPGVVRFEDVPLHDGRAPQVRLAPDAPIQMLFTSGTTAAPKAVVLTHANCLHAGEREWMIQGLDPSDRLLTCLPFFHVNAQTITLLSTLTLGATATFLQTYSASRFIDQLRRHRATQTSMSSAIVRTLLAQPERPDDAEHELRRVFYALNVTDAEKAAFEQRFGVELMNAYGLTEAMTVVSVTPVFGDRRWPSVGRPAVERLVRIVGEDGEPVPVGEVGEITVFGRPGFTLMQGYYKNQEATDAAIRDGWLHTGDLGRLDADGYLFYVDRVKDMIKRSGENVSAAEVEGVLMAHPAIAEVAVIGVPDAIRDEAVKAFVVTVPGAQLTVEEVTDHCRERLAAFKVPTVVEFPAELPHTSVGKVEKKALRLRETAAR</sequence>
<dbReference type="Gene3D" id="3.30.300.30">
    <property type="match status" value="1"/>
</dbReference>
<evidence type="ECO:0000313" key="3">
    <source>
        <dbReference type="EMBL" id="MDW5597622.1"/>
    </source>
</evidence>
<dbReference type="Gene3D" id="3.40.50.12780">
    <property type="entry name" value="N-terminal domain of ligase-like"/>
    <property type="match status" value="1"/>
</dbReference>